<evidence type="ECO:0000313" key="1">
    <source>
        <dbReference type="EMBL" id="GEU48153.1"/>
    </source>
</evidence>
<sequence length="276" mass="32013">MNQNNEDRQLFVFEIDANDDETDVVFLEQAVRLDATGRMSLSVIMKCTAAIRQLAYGTTPDAFDEYLQMSERTARDSLTNFNKCIIYLYMSEYLRKPTLEDVENVYNKHLTAHGFSGMLGSIDCANNDINVLDNSPLFDDLLNDTAPVLPYVVNSVGYEKGCYLADGIYPQWATFVKSFTVVNDAKHAYFKKRQEGARKDVERAFGVLQEHQKMAVFDLNEVYADATRNMQRTWIERCETQRRKNKEIRDRDTHVSLQQNLMEHILQEVEHEEEDF</sequence>
<dbReference type="InterPro" id="IPR006912">
    <property type="entry name" value="Harbinger_derived_prot"/>
</dbReference>
<dbReference type="PANTHER" id="PTHR47150:SF4">
    <property type="entry name" value="HARBINGER TRANSPOSASE-DERIVED PROTEIN-RELATED"/>
    <property type="match status" value="1"/>
</dbReference>
<protein>
    <recommendedName>
        <fullName evidence="2">Protein ALP1-like</fullName>
    </recommendedName>
</protein>
<name>A0A6L2KF61_TANCI</name>
<evidence type="ECO:0008006" key="2">
    <source>
        <dbReference type="Google" id="ProtNLM"/>
    </source>
</evidence>
<comment type="caution">
    <text evidence="1">The sequence shown here is derived from an EMBL/GenBank/DDBJ whole genome shotgun (WGS) entry which is preliminary data.</text>
</comment>
<accession>A0A6L2KF61</accession>
<dbReference type="AlphaFoldDB" id="A0A6L2KF61"/>
<reference evidence="1" key="1">
    <citation type="journal article" date="2019" name="Sci. Rep.">
        <title>Draft genome of Tanacetum cinerariifolium, the natural source of mosquito coil.</title>
        <authorList>
            <person name="Yamashiro T."/>
            <person name="Shiraishi A."/>
            <person name="Satake H."/>
            <person name="Nakayama K."/>
        </authorList>
    </citation>
    <scope>NUCLEOTIDE SEQUENCE</scope>
</reference>
<dbReference type="EMBL" id="BKCJ010002379">
    <property type="protein sequence ID" value="GEU48153.1"/>
    <property type="molecule type" value="Genomic_DNA"/>
</dbReference>
<dbReference type="PANTHER" id="PTHR47150">
    <property type="entry name" value="OS12G0169200 PROTEIN"/>
    <property type="match status" value="1"/>
</dbReference>
<gene>
    <name evidence="1" type="ORF">Tci_020131</name>
</gene>
<organism evidence="1">
    <name type="scientific">Tanacetum cinerariifolium</name>
    <name type="common">Dalmatian daisy</name>
    <name type="synonym">Chrysanthemum cinerariifolium</name>
    <dbReference type="NCBI Taxonomy" id="118510"/>
    <lineage>
        <taxon>Eukaryota</taxon>
        <taxon>Viridiplantae</taxon>
        <taxon>Streptophyta</taxon>
        <taxon>Embryophyta</taxon>
        <taxon>Tracheophyta</taxon>
        <taxon>Spermatophyta</taxon>
        <taxon>Magnoliopsida</taxon>
        <taxon>eudicotyledons</taxon>
        <taxon>Gunneridae</taxon>
        <taxon>Pentapetalae</taxon>
        <taxon>asterids</taxon>
        <taxon>campanulids</taxon>
        <taxon>Asterales</taxon>
        <taxon>Asteraceae</taxon>
        <taxon>Asteroideae</taxon>
        <taxon>Anthemideae</taxon>
        <taxon>Anthemidinae</taxon>
        <taxon>Tanacetum</taxon>
    </lineage>
</organism>
<dbReference type="Pfam" id="PF04827">
    <property type="entry name" value="Plant_tran"/>
    <property type="match status" value="1"/>
</dbReference>
<proteinExistence type="predicted"/>